<reference evidence="11" key="1">
    <citation type="submission" date="2024-02" db="EMBL/GenBank/DDBJ databases">
        <authorList>
            <consortium name="ELIXIR-Norway"/>
            <consortium name="Elixir Norway"/>
        </authorList>
    </citation>
    <scope>NUCLEOTIDE SEQUENCE</scope>
</reference>
<feature type="domain" description="Oberon-like PHD finger" evidence="9">
    <location>
        <begin position="1333"/>
        <end position="1457"/>
    </location>
</feature>
<keyword evidence="4" id="KW-0862">Zinc</keyword>
<dbReference type="InterPro" id="IPR032535">
    <property type="entry name" value="Oberon_CC"/>
</dbReference>
<feature type="coiled-coil region" evidence="7">
    <location>
        <begin position="513"/>
        <end position="776"/>
    </location>
</feature>
<evidence type="ECO:0000256" key="3">
    <source>
        <dbReference type="ARBA" id="ARBA00022771"/>
    </source>
</evidence>
<dbReference type="InterPro" id="IPR004082">
    <property type="entry name" value="OBERON"/>
</dbReference>
<feature type="region of interest" description="Disordered" evidence="8">
    <location>
        <begin position="1508"/>
        <end position="1536"/>
    </location>
</feature>
<evidence type="ECO:0000256" key="1">
    <source>
        <dbReference type="ARBA" id="ARBA00004123"/>
    </source>
</evidence>
<evidence type="ECO:0000259" key="9">
    <source>
        <dbReference type="Pfam" id="PF07227"/>
    </source>
</evidence>
<dbReference type="PANTHER" id="PTHR21736">
    <property type="entry name" value="VERNALIZATION-INSENSITIVE PROTEIN 3"/>
    <property type="match status" value="1"/>
</dbReference>
<gene>
    <name evidence="11" type="ORF">CSSPTR1EN2_LOCUS8006</name>
</gene>
<feature type="coiled-coil region" evidence="7">
    <location>
        <begin position="73"/>
        <end position="188"/>
    </location>
</feature>
<dbReference type="Proteomes" id="UP001497512">
    <property type="component" value="Chromosome 15"/>
</dbReference>
<dbReference type="InterPro" id="IPR032881">
    <property type="entry name" value="Oberon-like_PHD"/>
</dbReference>
<feature type="region of interest" description="Disordered" evidence="8">
    <location>
        <begin position="1069"/>
        <end position="1088"/>
    </location>
</feature>
<feature type="coiled-coil region" evidence="7">
    <location>
        <begin position="247"/>
        <end position="291"/>
    </location>
</feature>
<organism evidence="11 12">
    <name type="scientific">Sphagnum troendelagicum</name>
    <dbReference type="NCBI Taxonomy" id="128251"/>
    <lineage>
        <taxon>Eukaryota</taxon>
        <taxon>Viridiplantae</taxon>
        <taxon>Streptophyta</taxon>
        <taxon>Embryophyta</taxon>
        <taxon>Bryophyta</taxon>
        <taxon>Sphagnophytina</taxon>
        <taxon>Sphagnopsida</taxon>
        <taxon>Sphagnales</taxon>
        <taxon>Sphagnaceae</taxon>
        <taxon>Sphagnum</taxon>
    </lineage>
</organism>
<dbReference type="EMBL" id="OZ019907">
    <property type="protein sequence ID" value="CAK9205753.1"/>
    <property type="molecule type" value="Genomic_DNA"/>
</dbReference>
<proteinExistence type="predicted"/>
<keyword evidence="2" id="KW-0479">Metal-binding</keyword>
<dbReference type="PRINTS" id="PR01544">
    <property type="entry name" value="ARATH130DUF"/>
</dbReference>
<evidence type="ECO:0000256" key="7">
    <source>
        <dbReference type="SAM" id="Coils"/>
    </source>
</evidence>
<evidence type="ECO:0000256" key="8">
    <source>
        <dbReference type="SAM" id="MobiDB-lite"/>
    </source>
</evidence>
<evidence type="ECO:0000256" key="4">
    <source>
        <dbReference type="ARBA" id="ARBA00022833"/>
    </source>
</evidence>
<evidence type="ECO:0000256" key="6">
    <source>
        <dbReference type="ARBA" id="ARBA00023242"/>
    </source>
</evidence>
<accession>A0ABP0TUY3</accession>
<name>A0ABP0TUY3_9BRYO</name>
<evidence type="ECO:0000259" key="10">
    <source>
        <dbReference type="Pfam" id="PF16312"/>
    </source>
</evidence>
<keyword evidence="3" id="KW-0863">Zinc-finger</keyword>
<keyword evidence="12" id="KW-1185">Reference proteome</keyword>
<keyword evidence="6" id="KW-0539">Nucleus</keyword>
<feature type="domain" description="Oberon coiled-coil region" evidence="10">
    <location>
        <begin position="1545"/>
        <end position="1672"/>
    </location>
</feature>
<feature type="region of interest" description="Disordered" evidence="8">
    <location>
        <begin position="1165"/>
        <end position="1208"/>
    </location>
</feature>
<evidence type="ECO:0000313" key="11">
    <source>
        <dbReference type="EMBL" id="CAK9205753.1"/>
    </source>
</evidence>
<sequence length="1684" mass="191869">MAETTISAQEHASLQHVLAELALKEQVCKDLEKCQMTLWDQVQQLQLENKACKSGLKRENQWQLEREKLIFDLDSANLAAVEKDERIQQLERDLSGARGAVDCVQTKCKEIERSKDKEINQKERLQAELEDARIAIEELERDCKLKEEMLTKQRQAESDLFRKLEIQKKLLQSHLSEAKRKAEEFDEMEMNFQIATKKLNDKDKQLNYLRDAHEKLCIANTGRQMQGRQEKETVINALEASQEKLSVAELAETKKQAEELVLKLKATENSLKQEIAARDLAELALKEYKKREEHLLMIEEGHSELQGKSKWRNEQFQSLEEAHSIIRTEFQESQRIWESERDSMVGEIDTLRENLQSKGKLIHDLHCRLDMLQQALAHEQSHRKVLELELVEARTGMGEAAADLERMHSVIENLKRETGEEIVLLKNNVLVKDRQIREMEIRQKEIQQEHEELQSMQLEFENFKRLNGELQQALGLKDKQILLLEEARNNDVGVAQARGLEWEEEKNLLIQSLTEAEASLSSKEATLKELSNELDAVRSSLECLRAAKLDFEQKNSEEKDNLLLILHQANETLAREIAKAKSSLAQKEREEAFLQDRLTDLERHLQDKEREMIEMEVYLDSVVKASEAKQADIDKLTLKMQDMKKGADEWKKREIDLETELHGLKITLEEKSVSLLESEAEVKRASEEHQVMKGEIKDLKQQLSEEVKVNSVQQCKMDELICDLESAKQAVELANVQLKELQGKLQQLDQGSKDRLQRSEIASDELQNKLMSTESRLHTSGKKMEEAAVDLAAYEEKYACLLLVISEKDKLFDEVQGKLSSAQLELAEQAMWKEQAVAVAEQTKCLKLELDNAMNVIADLTAQLELQEEKELTMEKKTQQLEGDLARAEEEALSRRLKMLHILAQLESTHASQKELKAQLEMQHRQLTNEADGFSVDYSDGEGPKKEVWDDLMRRIVKDQLREWEKARGKEVRQEEEERACAKKQRVENGALLSLALPDTSLSLSSGDPHGHQSFLYQVAAQSYHPSQAQTHTHSSGFTNLISLSHSQPFHHNPSCSLTQSSLDKMEMSSGSQQISQVKEQESRGSWQMSYGSNHANEGFLALPVQGKQRPKPLCQRLFQSGNDHHSLGSECLWNQGRERGESDIVDIGQGSHQVAPTDFELQATHSSDARQQQKHRHNDEVRSSLSHGESSRDTQPRNLPSHVERIPSREKRLLERGAIGPETFTSIQVQDVVSESIPLMACRLQELPDSFLEGLKGSLRNMLNCIEKREQFVLLQQTLAARTDLITDTLLRAHRVQLELLVAVKTGIPAFLHPEIPMTHSALVEVFLQTKCRNFACQSQLPADECDCRLCAQKTGFCNSCMCVVCSKFDFDANTCRWIGCDFCLHWCHTDCGIRMGYIAPGPSICGAAGTSEMQFHCIACDHTSELYGFVKDVFCNCARQWSQDVLASELDCVRRIFHDSNDARGQQLCSKAEQMLQQLGAQVDLPLVCSTVLKFFSGEIQSQAPSVSNEVQSQPPPVSNGVVKNPPASQKRHEVSTRDALEQARTALQTYDAELEEKRKEAAELQQELEREKGQIEELERIIRIKQAEAKMFAVRADEAQREAEGLQRIVLAKAEKIEQEYASNMAKLHLEEAEDHCHKAHNTLQVLQQAQLGFHTLQLPLLSELCDLLKQLDATRLQSSK</sequence>
<evidence type="ECO:0000313" key="12">
    <source>
        <dbReference type="Proteomes" id="UP001497512"/>
    </source>
</evidence>
<dbReference type="Pfam" id="PF07227">
    <property type="entry name" value="PHD_Oberon"/>
    <property type="match status" value="1"/>
</dbReference>
<protein>
    <submittedName>
        <fullName evidence="11">Uncharacterized protein</fullName>
    </submittedName>
</protein>
<dbReference type="PANTHER" id="PTHR21736:SF20">
    <property type="entry name" value="PROTEIN OBERON 4"/>
    <property type="match status" value="1"/>
</dbReference>
<comment type="subcellular location">
    <subcellularLocation>
        <location evidence="1">Nucleus</location>
    </subcellularLocation>
</comment>
<dbReference type="Pfam" id="PF16312">
    <property type="entry name" value="Oberon_cc"/>
    <property type="match status" value="1"/>
</dbReference>
<feature type="coiled-coil region" evidence="7">
    <location>
        <begin position="397"/>
        <end position="473"/>
    </location>
</feature>
<feature type="coiled-coil region" evidence="7">
    <location>
        <begin position="1543"/>
        <end position="1653"/>
    </location>
</feature>
<dbReference type="InterPro" id="IPR047578">
    <property type="entry name" value="OBE1-like_PHD"/>
</dbReference>
<keyword evidence="5 7" id="KW-0175">Coiled coil</keyword>
<evidence type="ECO:0000256" key="5">
    <source>
        <dbReference type="ARBA" id="ARBA00023054"/>
    </source>
</evidence>
<evidence type="ECO:0000256" key="2">
    <source>
        <dbReference type="ARBA" id="ARBA00022723"/>
    </source>
</evidence>
<feature type="coiled-coil region" evidence="7">
    <location>
        <begin position="850"/>
        <end position="930"/>
    </location>
</feature>
<dbReference type="CDD" id="cd15612">
    <property type="entry name" value="PHD_OBE1_like"/>
    <property type="match status" value="1"/>
</dbReference>